<protein>
    <recommendedName>
        <fullName evidence="3">Aminotransferase class V domain-containing protein</fullName>
    </recommendedName>
</protein>
<feature type="transmembrane region" description="Helical" evidence="2">
    <location>
        <begin position="237"/>
        <end position="258"/>
    </location>
</feature>
<dbReference type="InterPro" id="IPR015421">
    <property type="entry name" value="PyrdxlP-dep_Trfase_major"/>
</dbReference>
<feature type="transmembrane region" description="Helical" evidence="2">
    <location>
        <begin position="300"/>
        <end position="321"/>
    </location>
</feature>
<feature type="region of interest" description="Disordered" evidence="1">
    <location>
        <begin position="1"/>
        <end position="25"/>
    </location>
</feature>
<reference evidence="4 5" key="1">
    <citation type="submission" date="2018-03" db="EMBL/GenBank/DDBJ databases">
        <title>Genomes of Pezizomycetes fungi and the evolution of truffles.</title>
        <authorList>
            <person name="Murat C."/>
            <person name="Payen T."/>
            <person name="Noel B."/>
            <person name="Kuo A."/>
            <person name="Martin F.M."/>
        </authorList>
    </citation>
    <scope>NUCLEOTIDE SEQUENCE [LARGE SCALE GENOMIC DNA]</scope>
    <source>
        <strain evidence="4">091103-1</strain>
    </source>
</reference>
<dbReference type="PANTHER" id="PTHR14237:SF80">
    <property type="entry name" value="MOLYBDENUM COFACTOR SULFURASE"/>
    <property type="match status" value="1"/>
</dbReference>
<dbReference type="Gene3D" id="3.40.640.10">
    <property type="entry name" value="Type I PLP-dependent aspartate aminotransferase-like (Major domain)"/>
    <property type="match status" value="1"/>
</dbReference>
<keyword evidence="2" id="KW-0812">Transmembrane</keyword>
<evidence type="ECO:0000256" key="1">
    <source>
        <dbReference type="SAM" id="MobiDB-lite"/>
    </source>
</evidence>
<evidence type="ECO:0000313" key="4">
    <source>
        <dbReference type="EMBL" id="PWW73079.1"/>
    </source>
</evidence>
<dbReference type="Proteomes" id="UP000246991">
    <property type="component" value="Unassembled WGS sequence"/>
</dbReference>
<dbReference type="OrthoDB" id="10264306at2759"/>
<evidence type="ECO:0000256" key="2">
    <source>
        <dbReference type="SAM" id="Phobius"/>
    </source>
</evidence>
<dbReference type="Pfam" id="PF00266">
    <property type="entry name" value="Aminotran_5"/>
    <property type="match status" value="1"/>
</dbReference>
<evidence type="ECO:0000313" key="5">
    <source>
        <dbReference type="Proteomes" id="UP000246991"/>
    </source>
</evidence>
<dbReference type="AlphaFoldDB" id="A0A317SEY1"/>
<keyword evidence="2" id="KW-0472">Membrane</keyword>
<dbReference type="STRING" id="42249.A0A317SEY1"/>
<comment type="caution">
    <text evidence="4">The sequence shown here is derived from an EMBL/GenBank/DDBJ whole genome shotgun (WGS) entry which is preliminary data.</text>
</comment>
<proteinExistence type="predicted"/>
<dbReference type="GO" id="GO:0008265">
    <property type="term" value="F:molybdenum cofactor sulfurtransferase activity"/>
    <property type="evidence" value="ECO:0007669"/>
    <property type="project" value="TreeGrafter"/>
</dbReference>
<dbReference type="GO" id="GO:0043545">
    <property type="term" value="P:molybdopterin cofactor metabolic process"/>
    <property type="evidence" value="ECO:0007669"/>
    <property type="project" value="TreeGrafter"/>
</dbReference>
<sequence>MSRSFRSRSSKRRTTPNLSPGYNPNIEKLRIKEYPQLKDQTYLDHSGTTLYAESLLTTISADLRENLYGNPHSENPSSKLSANKVNAVRLKVLALFKADPAKYDVAFCANTTAGVKLVADSFAGHEQAEGEKGKKNFEYRFHKDCHTSLIGPRGMAGSSECFWGDEEVEAWLDSPEEVEEQEEKEVEVEVEEVEDGGEGEVGRLGLFAWPGQSNFSGRRLPIHAWSSKLRQRRGGRYYSLFDAAALVFANAFFLAIVLEGHFKSLQYDRFSSSLALCALPTDLSRPTVRSTRTVRAQAQVAVAMTITLSGFGALVATNIAAPHGPPTK</sequence>
<dbReference type="EMBL" id="PYWC01000088">
    <property type="protein sequence ID" value="PWW73079.1"/>
    <property type="molecule type" value="Genomic_DNA"/>
</dbReference>
<dbReference type="SUPFAM" id="SSF53383">
    <property type="entry name" value="PLP-dependent transferases"/>
    <property type="match status" value="1"/>
</dbReference>
<organism evidence="4 5">
    <name type="scientific">Tuber magnatum</name>
    <name type="common">white Piedmont truffle</name>
    <dbReference type="NCBI Taxonomy" id="42249"/>
    <lineage>
        <taxon>Eukaryota</taxon>
        <taxon>Fungi</taxon>
        <taxon>Dikarya</taxon>
        <taxon>Ascomycota</taxon>
        <taxon>Pezizomycotina</taxon>
        <taxon>Pezizomycetes</taxon>
        <taxon>Pezizales</taxon>
        <taxon>Tuberaceae</taxon>
        <taxon>Tuber</taxon>
    </lineage>
</organism>
<evidence type="ECO:0000259" key="3">
    <source>
        <dbReference type="Pfam" id="PF00266"/>
    </source>
</evidence>
<keyword evidence="5" id="KW-1185">Reference proteome</keyword>
<keyword evidence="2" id="KW-1133">Transmembrane helix</keyword>
<gene>
    <name evidence="4" type="ORF">C7212DRAFT_347487</name>
</gene>
<dbReference type="InterPro" id="IPR000192">
    <property type="entry name" value="Aminotrans_V_dom"/>
</dbReference>
<feature type="compositionally biased region" description="Basic residues" evidence="1">
    <location>
        <begin position="1"/>
        <end position="14"/>
    </location>
</feature>
<accession>A0A317SEY1</accession>
<feature type="domain" description="Aminotransferase class V" evidence="3">
    <location>
        <begin position="41"/>
        <end position="129"/>
    </location>
</feature>
<name>A0A317SEY1_9PEZI</name>
<dbReference type="InterPro" id="IPR015424">
    <property type="entry name" value="PyrdxlP-dep_Trfase"/>
</dbReference>
<dbReference type="PANTHER" id="PTHR14237">
    <property type="entry name" value="MOLYBDOPTERIN COFACTOR SULFURASE MOSC"/>
    <property type="match status" value="1"/>
</dbReference>